<protein>
    <submittedName>
        <fullName evidence="1">Uncharacterized protein</fullName>
    </submittedName>
</protein>
<sequence length="1116" mass="120449">MDIRTLLSAVTQCLQAGSTTRKSLGHWLEQLLNATKHLKAINVEAASLLSHMTLAATRLLTPGAHLSDRERELTLECLLEALTLDSRKPFKHMTQVHAIIIDHLGRILVQLITLDGSVGTNRSPFPEPTRLLAVKCWRQLVVGISTVHVPQTHPHLRNSQNAGGGAMDPVPRTMILRDYVQEYLPADYLPLAVCGLLDNAEIADDQQLRALALDTLADSMDKSGVLGDAKLLAPVFPGVASALARVALAQAPKGLLAASKNDFQGELDKGMANMRVAGSTSATSGYRKHTAPVRASALNAMRRAVLVMYANQENTKTTADTVPEPVENWAHRAKAGIESIIHQGAQDSSDKEEEEEEEGHIKSKTDPVEPEKRMLQILWRIAGLRHTEYSQISNALLALFSDISLGCAALQDTLCLAVSIETSLILSMRHASGLASTDYLRRLTDRCAEGAVGIIRGRLVDMLESALPLFEKYIGNGTEQQRLDILCLVSGYLRVLGRTEARSLLAPWWGARGLRALLSALTVSLPGTSLLITEVEEGSSEKETSGVSYILDNFRSTELSAALNEFIERSAAVFTPVGLCSQLLELLISSTSSATAHASAALWVLARVAPTAGNSSGGNSELASISQPIFQYAMEHFSASRIDDNDDGLDSNFKTGGAVAVVDATKRTLHSCMVLHAISVIVPSVGPAIAYYMDMLLFPMLQISMADSPLLQQQARRSLNIIAQTSGSSTVSQMLSDNVDYIVEGCSQQIRSVDLHPHVFSILTSAVQLVGAAILVYMDDVVEDTLDVCENLAMAAEDDKDDVSVSALRFLEIVTRTIADANASGMLEHQCAEASERMVGAADADPVGTVIAELDELATQEQMSELFDLDDAGDDIGVGSDQPLATRSAQDPADSSLEQAGSPLAIKIALVVQNLLSSDSSAQQLLALKIVQNTARALANTKDLLPLVNHVWPPLVHRLAKDHDQFYVTLAACDVIEAACALGESWMRRRVKDDLWLHFRRILGELGGAQRSSERALVSRVLRTMGTVVDRVPLEEPVAWELCCLTMRFLGHSALHDDALLLLKRMVPLYGDKIWLVLAKLGKAGISPADIPALPGIPKELAVPADICQVLGLLTS</sequence>
<keyword evidence="2" id="KW-1185">Reference proteome</keyword>
<organism evidence="1 2">
    <name type="scientific">Kickxella alabastrina</name>
    <dbReference type="NCBI Taxonomy" id="61397"/>
    <lineage>
        <taxon>Eukaryota</taxon>
        <taxon>Fungi</taxon>
        <taxon>Fungi incertae sedis</taxon>
        <taxon>Zoopagomycota</taxon>
        <taxon>Kickxellomycotina</taxon>
        <taxon>Kickxellomycetes</taxon>
        <taxon>Kickxellales</taxon>
        <taxon>Kickxellaceae</taxon>
        <taxon>Kickxella</taxon>
    </lineage>
</organism>
<dbReference type="EMBL" id="JANBPG010000746">
    <property type="protein sequence ID" value="KAJ1894046.1"/>
    <property type="molecule type" value="Genomic_DNA"/>
</dbReference>
<dbReference type="Proteomes" id="UP001150581">
    <property type="component" value="Unassembled WGS sequence"/>
</dbReference>
<proteinExistence type="predicted"/>
<accession>A0ACC1IIK5</accession>
<comment type="caution">
    <text evidence="1">The sequence shown here is derived from an EMBL/GenBank/DDBJ whole genome shotgun (WGS) entry which is preliminary data.</text>
</comment>
<evidence type="ECO:0000313" key="1">
    <source>
        <dbReference type="EMBL" id="KAJ1894046.1"/>
    </source>
</evidence>
<name>A0ACC1IIK5_9FUNG</name>
<gene>
    <name evidence="1" type="ORF">LPJ66_005411</name>
</gene>
<evidence type="ECO:0000313" key="2">
    <source>
        <dbReference type="Proteomes" id="UP001150581"/>
    </source>
</evidence>
<reference evidence="1" key="1">
    <citation type="submission" date="2022-07" db="EMBL/GenBank/DDBJ databases">
        <title>Phylogenomic reconstructions and comparative analyses of Kickxellomycotina fungi.</title>
        <authorList>
            <person name="Reynolds N.K."/>
            <person name="Stajich J.E."/>
            <person name="Barry K."/>
            <person name="Grigoriev I.V."/>
            <person name="Crous P."/>
            <person name="Smith M.E."/>
        </authorList>
    </citation>
    <scope>NUCLEOTIDE SEQUENCE</scope>
    <source>
        <strain evidence="1">Benny 63K</strain>
    </source>
</reference>